<evidence type="ECO:0000313" key="2">
    <source>
        <dbReference type="EMBL" id="JAH89799.1"/>
    </source>
</evidence>
<evidence type="ECO:0000256" key="1">
    <source>
        <dbReference type="SAM" id="Phobius"/>
    </source>
</evidence>
<dbReference type="AlphaFoldDB" id="A0A0E9WHE2"/>
<proteinExistence type="predicted"/>
<sequence>MVDVFCFSVNCSQNWMDVFVGLGMYVRRVIAVGCCYIVQIKHAK</sequence>
<reference evidence="2" key="2">
    <citation type="journal article" date="2015" name="Fish Shellfish Immunol.">
        <title>Early steps in the European eel (Anguilla anguilla)-Vibrio vulnificus interaction in the gills: Role of the RtxA13 toxin.</title>
        <authorList>
            <person name="Callol A."/>
            <person name="Pajuelo D."/>
            <person name="Ebbesson L."/>
            <person name="Teles M."/>
            <person name="MacKenzie S."/>
            <person name="Amaro C."/>
        </authorList>
    </citation>
    <scope>NUCLEOTIDE SEQUENCE</scope>
</reference>
<keyword evidence="1" id="KW-1133">Transmembrane helix</keyword>
<organism evidence="2">
    <name type="scientific">Anguilla anguilla</name>
    <name type="common">European freshwater eel</name>
    <name type="synonym">Muraena anguilla</name>
    <dbReference type="NCBI Taxonomy" id="7936"/>
    <lineage>
        <taxon>Eukaryota</taxon>
        <taxon>Metazoa</taxon>
        <taxon>Chordata</taxon>
        <taxon>Craniata</taxon>
        <taxon>Vertebrata</taxon>
        <taxon>Euteleostomi</taxon>
        <taxon>Actinopterygii</taxon>
        <taxon>Neopterygii</taxon>
        <taxon>Teleostei</taxon>
        <taxon>Anguilliformes</taxon>
        <taxon>Anguillidae</taxon>
        <taxon>Anguilla</taxon>
    </lineage>
</organism>
<keyword evidence="1" id="KW-0812">Transmembrane</keyword>
<protein>
    <submittedName>
        <fullName evidence="2">Uncharacterized protein</fullName>
    </submittedName>
</protein>
<name>A0A0E9WHE2_ANGAN</name>
<feature type="transmembrane region" description="Helical" evidence="1">
    <location>
        <begin position="18"/>
        <end position="38"/>
    </location>
</feature>
<dbReference type="EMBL" id="GBXM01018778">
    <property type="protein sequence ID" value="JAH89799.1"/>
    <property type="molecule type" value="Transcribed_RNA"/>
</dbReference>
<keyword evidence="1" id="KW-0472">Membrane</keyword>
<reference evidence="2" key="1">
    <citation type="submission" date="2014-11" db="EMBL/GenBank/DDBJ databases">
        <authorList>
            <person name="Amaro Gonzalez C."/>
        </authorList>
    </citation>
    <scope>NUCLEOTIDE SEQUENCE</scope>
</reference>
<accession>A0A0E9WHE2</accession>